<dbReference type="AlphaFoldDB" id="A0A1A8Z455"/>
<protein>
    <submittedName>
        <fullName evidence="2">NAD(P)H-dependent FMN reductase</fullName>
    </submittedName>
</protein>
<accession>A0A1A8Z455</accession>
<dbReference type="Proteomes" id="UP000199385">
    <property type="component" value="Chromosome I"/>
</dbReference>
<dbReference type="Gene3D" id="3.40.50.360">
    <property type="match status" value="1"/>
</dbReference>
<dbReference type="PATRIC" id="fig|261654.4.peg.655"/>
<organism evidence="2 3">
    <name type="scientific">Micromonospora auratinigra</name>
    <dbReference type="NCBI Taxonomy" id="261654"/>
    <lineage>
        <taxon>Bacteria</taxon>
        <taxon>Bacillati</taxon>
        <taxon>Actinomycetota</taxon>
        <taxon>Actinomycetes</taxon>
        <taxon>Micromonosporales</taxon>
        <taxon>Micromonosporaceae</taxon>
        <taxon>Micromonospora</taxon>
    </lineage>
</organism>
<gene>
    <name evidence="2" type="ORF">GA0070611_0649</name>
</gene>
<reference evidence="3" key="1">
    <citation type="submission" date="2016-06" db="EMBL/GenBank/DDBJ databases">
        <authorList>
            <person name="Varghese N."/>
            <person name="Submissions Spin"/>
        </authorList>
    </citation>
    <scope>NUCLEOTIDE SEQUENCE [LARGE SCALE GENOMIC DNA]</scope>
    <source>
        <strain evidence="3">DSM 44815</strain>
    </source>
</reference>
<keyword evidence="3" id="KW-1185">Reference proteome</keyword>
<dbReference type="InterPro" id="IPR029039">
    <property type="entry name" value="Flavoprotein-like_sf"/>
</dbReference>
<sequence length="180" mass="18837">MLSHLLLISGSTRTGSTNTAVLRTVQTLLPVGVTATLYRGLSTLPAFSPDVGEHAAAAAAEQLRSEIDRAAAVLFCTPEYAGALPGSLKNLIDWTVGGGELYRKPVAWINVAQSGRGSGAHAELTKVLGYVDAHVLRPGGFLVPVDRTAVGPDGLVTDEDVLRQLREVLEAILTLVGSLV</sequence>
<dbReference type="RefSeq" id="WP_091657076.1">
    <property type="nucleotide sequence ID" value="NZ_LT594323.1"/>
</dbReference>
<evidence type="ECO:0000313" key="2">
    <source>
        <dbReference type="EMBL" id="SBT38714.1"/>
    </source>
</evidence>
<evidence type="ECO:0000259" key="1">
    <source>
        <dbReference type="Pfam" id="PF03358"/>
    </source>
</evidence>
<dbReference type="InterPro" id="IPR050712">
    <property type="entry name" value="NAD(P)H-dep_reductase"/>
</dbReference>
<dbReference type="InterPro" id="IPR005025">
    <property type="entry name" value="FMN_Rdtase-like_dom"/>
</dbReference>
<dbReference type="EMBL" id="LT594323">
    <property type="protein sequence ID" value="SBT38714.1"/>
    <property type="molecule type" value="Genomic_DNA"/>
</dbReference>
<feature type="domain" description="NADPH-dependent FMN reductase-like" evidence="1">
    <location>
        <begin position="5"/>
        <end position="144"/>
    </location>
</feature>
<dbReference type="PANTHER" id="PTHR30543:SF21">
    <property type="entry name" value="NAD(P)H-DEPENDENT FMN REDUCTASE LOT6"/>
    <property type="match status" value="1"/>
</dbReference>
<name>A0A1A8Z455_9ACTN</name>
<proteinExistence type="predicted"/>
<dbReference type="GO" id="GO:0016491">
    <property type="term" value="F:oxidoreductase activity"/>
    <property type="evidence" value="ECO:0007669"/>
    <property type="project" value="InterPro"/>
</dbReference>
<dbReference type="GO" id="GO:0005829">
    <property type="term" value="C:cytosol"/>
    <property type="evidence" value="ECO:0007669"/>
    <property type="project" value="TreeGrafter"/>
</dbReference>
<dbReference type="OrthoDB" id="9812295at2"/>
<dbReference type="Pfam" id="PF03358">
    <property type="entry name" value="FMN_red"/>
    <property type="match status" value="1"/>
</dbReference>
<dbReference type="SUPFAM" id="SSF52218">
    <property type="entry name" value="Flavoproteins"/>
    <property type="match status" value="1"/>
</dbReference>
<dbReference type="STRING" id="261654.GA0070611_0649"/>
<dbReference type="PANTHER" id="PTHR30543">
    <property type="entry name" value="CHROMATE REDUCTASE"/>
    <property type="match status" value="1"/>
</dbReference>
<evidence type="ECO:0000313" key="3">
    <source>
        <dbReference type="Proteomes" id="UP000199385"/>
    </source>
</evidence>
<dbReference type="GO" id="GO:0010181">
    <property type="term" value="F:FMN binding"/>
    <property type="evidence" value="ECO:0007669"/>
    <property type="project" value="TreeGrafter"/>
</dbReference>